<dbReference type="InterPro" id="IPR050214">
    <property type="entry name" value="Cys_Synth/Cystath_Beta-Synth"/>
</dbReference>
<dbReference type="EMBL" id="PDJQ01000001">
    <property type="protein sequence ID" value="PFG72994.1"/>
    <property type="molecule type" value="Genomic_DNA"/>
</dbReference>
<accession>A0A2A9HAN0</accession>
<feature type="binding site" evidence="7">
    <location>
        <begin position="178"/>
        <end position="182"/>
    </location>
    <ligand>
        <name>pyridoxal 5'-phosphate</name>
        <dbReference type="ChEBI" id="CHEBI:597326"/>
    </ligand>
</feature>
<keyword evidence="6" id="KW-0198">Cysteine biosynthesis</keyword>
<dbReference type="FunFam" id="3.40.50.1100:FF:000003">
    <property type="entry name" value="Cystathionine beta-synthase"/>
    <property type="match status" value="1"/>
</dbReference>
<dbReference type="InterPro" id="IPR001926">
    <property type="entry name" value="TrpB-like_PALP"/>
</dbReference>
<comment type="cofactor">
    <cofactor evidence="1 7">
        <name>pyridoxal 5'-phosphate</name>
        <dbReference type="ChEBI" id="CHEBI:597326"/>
    </cofactor>
</comment>
<dbReference type="PANTHER" id="PTHR10314">
    <property type="entry name" value="CYSTATHIONINE BETA-SYNTHASE"/>
    <property type="match status" value="1"/>
</dbReference>
<dbReference type="GO" id="GO:0004124">
    <property type="term" value="F:cysteine synthase activity"/>
    <property type="evidence" value="ECO:0007669"/>
    <property type="project" value="InterPro"/>
</dbReference>
<evidence type="ECO:0000313" key="10">
    <source>
        <dbReference type="EMBL" id="PFG72994.1"/>
    </source>
</evidence>
<dbReference type="Gene3D" id="3.40.50.1100">
    <property type="match status" value="2"/>
</dbReference>
<evidence type="ECO:0000256" key="3">
    <source>
        <dbReference type="ARBA" id="ARBA00022605"/>
    </source>
</evidence>
<protein>
    <submittedName>
        <fullName evidence="10">Cysteine synthase B</fullName>
    </submittedName>
</protein>
<evidence type="ECO:0000256" key="6">
    <source>
        <dbReference type="ARBA" id="ARBA00023192"/>
    </source>
</evidence>
<evidence type="ECO:0000256" key="7">
    <source>
        <dbReference type="PIRSR" id="PIRSR605856-50"/>
    </source>
</evidence>
<dbReference type="PROSITE" id="PS00901">
    <property type="entry name" value="CYS_SYNTHASE"/>
    <property type="match status" value="1"/>
</dbReference>
<keyword evidence="4" id="KW-0808">Transferase</keyword>
<evidence type="ECO:0000256" key="2">
    <source>
        <dbReference type="ARBA" id="ARBA00007103"/>
    </source>
</evidence>
<feature type="binding site" evidence="7">
    <location>
        <position position="259"/>
    </location>
    <ligand>
        <name>pyridoxal 5'-phosphate</name>
        <dbReference type="ChEBI" id="CHEBI:597326"/>
    </ligand>
</feature>
<keyword evidence="5 7" id="KW-0663">Pyridoxal phosphate</keyword>
<dbReference type="GO" id="GO:0006535">
    <property type="term" value="P:cysteine biosynthetic process from serine"/>
    <property type="evidence" value="ECO:0007669"/>
    <property type="project" value="InterPro"/>
</dbReference>
<dbReference type="AlphaFoldDB" id="A0A2A9HAN0"/>
<dbReference type="SUPFAM" id="SSF53686">
    <property type="entry name" value="Tryptophan synthase beta subunit-like PLP-dependent enzymes"/>
    <property type="match status" value="1"/>
</dbReference>
<evidence type="ECO:0000256" key="4">
    <source>
        <dbReference type="ARBA" id="ARBA00022679"/>
    </source>
</evidence>
<evidence type="ECO:0000256" key="5">
    <source>
        <dbReference type="ARBA" id="ARBA00022898"/>
    </source>
</evidence>
<dbReference type="InterPro" id="IPR005856">
    <property type="entry name" value="Cys_synth"/>
</dbReference>
<comment type="caution">
    <text evidence="10">The sequence shown here is derived from an EMBL/GenBank/DDBJ whole genome shotgun (WGS) entry which is preliminary data.</text>
</comment>
<evidence type="ECO:0000313" key="11">
    <source>
        <dbReference type="Proteomes" id="UP000223071"/>
    </source>
</evidence>
<feature type="modified residue" description="N6-(pyridoxal phosphate)lysine" evidence="8">
    <location>
        <position position="44"/>
    </location>
</feature>
<evidence type="ECO:0000256" key="1">
    <source>
        <dbReference type="ARBA" id="ARBA00001933"/>
    </source>
</evidence>
<dbReference type="NCBIfam" id="TIGR01136">
    <property type="entry name" value="cysKM"/>
    <property type="match status" value="1"/>
</dbReference>
<dbReference type="RefSeq" id="WP_098502483.1">
    <property type="nucleotide sequence ID" value="NZ_PDJQ01000001.1"/>
</dbReference>
<dbReference type="InterPro" id="IPR036052">
    <property type="entry name" value="TrpB-like_PALP_sf"/>
</dbReference>
<comment type="similarity">
    <text evidence="2">Belongs to the cysteine synthase/cystathionine beta-synthase family.</text>
</comment>
<dbReference type="Pfam" id="PF00291">
    <property type="entry name" value="PALP"/>
    <property type="match status" value="1"/>
</dbReference>
<proteinExistence type="inferred from homology"/>
<dbReference type="CDD" id="cd01561">
    <property type="entry name" value="CBS_like"/>
    <property type="match status" value="1"/>
</dbReference>
<feature type="binding site" evidence="7">
    <location>
        <position position="74"/>
    </location>
    <ligand>
        <name>pyridoxal 5'-phosphate</name>
        <dbReference type="ChEBI" id="CHEBI:597326"/>
    </ligand>
</feature>
<gene>
    <name evidence="10" type="ORF">A9A59_0187</name>
</gene>
<evidence type="ECO:0000256" key="8">
    <source>
        <dbReference type="PIRSR" id="PIRSR605856-51"/>
    </source>
</evidence>
<keyword evidence="3" id="KW-0028">Amino-acid biosynthesis</keyword>
<reference evidence="10 11" key="1">
    <citation type="submission" date="2017-09" db="EMBL/GenBank/DDBJ databases">
        <title>Sequencing the genomes of two abundant thermophiles in Great Basin hot springs: Thermocrinis jamiesonii and novel Chloroflexi Thermoflexus hugenholtzii.</title>
        <authorList>
            <person name="Hedlund B."/>
        </authorList>
    </citation>
    <scope>NUCLEOTIDE SEQUENCE [LARGE SCALE GENOMIC DNA]</scope>
    <source>
        <strain evidence="10 11">G233</strain>
    </source>
</reference>
<evidence type="ECO:0000259" key="9">
    <source>
        <dbReference type="Pfam" id="PF00291"/>
    </source>
</evidence>
<keyword evidence="11" id="KW-1185">Reference proteome</keyword>
<dbReference type="Proteomes" id="UP000223071">
    <property type="component" value="Unassembled WGS sequence"/>
</dbReference>
<sequence length="314" mass="34105">MALYRSVLDLIGNTPLVEMQKLSPRPGIHLYAKLEGQNPTGSVKDRIAKYMIEAAEARGELKPGDTILEPTSGNTGIGLAMIGRVKGYRVVCVMPESVSEERTFLLRAYGAEIIYTPGELGSNGAIAKAKEIVEANPGKYYFPYQYGNEANPRAHYETTGPEILRDLPEVTVFVAGLGTGGTLTGTGRFLKEHKPGVKVIAAAPHPGDLVQGLRALEEGFIPPVFDETVLDGKIVVDSRSSFAMAKEITQKEGLFVGISCGAVVKAALKAAERLEGEQHIVCLLADGGWKYLSSNLWTTDWEDLPEDIESKIWW</sequence>
<name>A0A2A9HAN0_TEPT2</name>
<feature type="domain" description="Tryptophan synthase beta chain-like PALP" evidence="9">
    <location>
        <begin position="8"/>
        <end position="286"/>
    </location>
</feature>
<dbReference type="InterPro" id="IPR001216">
    <property type="entry name" value="P-phosphate_BS"/>
</dbReference>
<organism evidence="10 11">
    <name type="scientific">Tepidiforma thermophila (strain KCTC 52669 / CGMCC 1.13589 / G233)</name>
    <dbReference type="NCBI Taxonomy" id="2761530"/>
    <lineage>
        <taxon>Bacteria</taxon>
        <taxon>Bacillati</taxon>
        <taxon>Chloroflexota</taxon>
        <taxon>Tepidiformia</taxon>
        <taxon>Tepidiformales</taxon>
        <taxon>Tepidiformaceae</taxon>
        <taxon>Tepidiforma</taxon>
    </lineage>
</organism>